<dbReference type="AlphaFoldDB" id="A0AAV0AZ33"/>
<sequence length="151" mass="16954">MTVLVDEQVRKPTNEKQGGVLNEDQSQGVEDTSGVICVDGLVVSQEARTDRLDYDLSKWEPEEGPLLEKMNEVLSGSLKNVSDRWFLCALEEFNNDGLPSFSATVLNNNHPEAFASALTFTTSEFQNTPHCDCDSSYICCGWWIQVDKKNW</sequence>
<dbReference type="Proteomes" id="UP001153365">
    <property type="component" value="Unassembled WGS sequence"/>
</dbReference>
<keyword evidence="4" id="KW-1185">Reference proteome</keyword>
<accession>A0AAV0AZ33</accession>
<evidence type="ECO:0000256" key="1">
    <source>
        <dbReference type="SAM" id="MobiDB-lite"/>
    </source>
</evidence>
<name>A0AAV0AZ33_PHAPC</name>
<gene>
    <name evidence="3" type="ORF">PPACK8108_LOCUS9788</name>
</gene>
<comment type="caution">
    <text evidence="3">The sequence shown here is derived from an EMBL/GenBank/DDBJ whole genome shotgun (WGS) entry which is preliminary data.</text>
</comment>
<feature type="domain" description="Tet-like 2OG-Fe(II) oxygenase" evidence="2">
    <location>
        <begin position="68"/>
        <end position="150"/>
    </location>
</feature>
<reference evidence="3" key="1">
    <citation type="submission" date="2022-06" db="EMBL/GenBank/DDBJ databases">
        <authorList>
            <consortium name="SYNGENTA / RWTH Aachen University"/>
        </authorList>
    </citation>
    <scope>NUCLEOTIDE SEQUENCE</scope>
</reference>
<dbReference type="EMBL" id="CALTRL010002146">
    <property type="protein sequence ID" value="CAH7674858.1"/>
    <property type="molecule type" value="Genomic_DNA"/>
</dbReference>
<organism evidence="3 4">
    <name type="scientific">Phakopsora pachyrhizi</name>
    <name type="common">Asian soybean rust disease fungus</name>
    <dbReference type="NCBI Taxonomy" id="170000"/>
    <lineage>
        <taxon>Eukaryota</taxon>
        <taxon>Fungi</taxon>
        <taxon>Dikarya</taxon>
        <taxon>Basidiomycota</taxon>
        <taxon>Pucciniomycotina</taxon>
        <taxon>Pucciniomycetes</taxon>
        <taxon>Pucciniales</taxon>
        <taxon>Phakopsoraceae</taxon>
        <taxon>Phakopsora</taxon>
    </lineage>
</organism>
<evidence type="ECO:0000313" key="3">
    <source>
        <dbReference type="EMBL" id="CAH7674858.1"/>
    </source>
</evidence>
<proteinExistence type="predicted"/>
<dbReference type="InterPro" id="IPR046798">
    <property type="entry name" value="2OG-FeII_Oxy_6"/>
</dbReference>
<evidence type="ECO:0000313" key="4">
    <source>
        <dbReference type="Proteomes" id="UP001153365"/>
    </source>
</evidence>
<evidence type="ECO:0000259" key="2">
    <source>
        <dbReference type="Pfam" id="PF20515"/>
    </source>
</evidence>
<protein>
    <recommendedName>
        <fullName evidence="2">Tet-like 2OG-Fe(II) oxygenase domain-containing protein</fullName>
    </recommendedName>
</protein>
<dbReference type="Pfam" id="PF20515">
    <property type="entry name" value="2OG-FeII_Oxy_6"/>
    <property type="match status" value="1"/>
</dbReference>
<feature type="region of interest" description="Disordered" evidence="1">
    <location>
        <begin position="1"/>
        <end position="27"/>
    </location>
</feature>